<evidence type="ECO:0000313" key="10">
    <source>
        <dbReference type="Proteomes" id="UP000297635"/>
    </source>
</evidence>
<gene>
    <name evidence="9" type="ORF">EZ315_05005</name>
</gene>
<comment type="similarity">
    <text evidence="2">Belongs to the bacteroidetes fimbrillin superfamily. FimB/Mfa2 family.</text>
</comment>
<keyword evidence="4" id="KW-0472">Membrane</keyword>
<dbReference type="GeneID" id="82149144"/>
<keyword evidence="10" id="KW-1185">Reference proteome</keyword>
<comment type="caution">
    <text evidence="9">The sequence shown here is derived from an EMBL/GenBank/DDBJ whole genome shotgun (WGS) entry which is preliminary data.</text>
</comment>
<dbReference type="EMBL" id="SJSA01000001">
    <property type="protein sequence ID" value="TGG40088.1"/>
    <property type="molecule type" value="Genomic_DNA"/>
</dbReference>
<evidence type="ECO:0000313" key="9">
    <source>
        <dbReference type="EMBL" id="TGG40088.1"/>
    </source>
</evidence>
<dbReference type="Proteomes" id="UP000297635">
    <property type="component" value="Unassembled WGS sequence"/>
</dbReference>
<dbReference type="AlphaFoldDB" id="A0A4Z0V9H4"/>
<accession>A0A4Z0V9H4</accession>
<evidence type="ECO:0000256" key="4">
    <source>
        <dbReference type="ARBA" id="ARBA00023136"/>
    </source>
</evidence>
<evidence type="ECO:0000256" key="5">
    <source>
        <dbReference type="ARBA" id="ARBA00023139"/>
    </source>
</evidence>
<sequence length="341" mass="38407">MKLFGRNIIKSIICTAIAAVQGIAFTACDSIIYNDLDPCPEGLRLRFVYDYNMEFANAFYSQVDCLTLHVYDKDGNYVATRTETARDLLSDENWRMTLDLPAGEYNLIAYGGMACTQSSFAYSTVPSTGTKMQDINVFLKPESITQPNGTKLHDLFYGNLNITIPEASDDYTEATVEMMKDTNNLRIVLQHLSGRPVNHEDFTYTLTADNTRLDHANDVVSTGITTYNPWATGNVLAGINGFDGSDVQAAYAEFSTSRFIHGAEPRLTICRASDGRQVVSIPLVNYLLMLKSQEFADMESQEFLDRESRWKMVFFLDEGNTWINTQIVINDWVVRINDTEL</sequence>
<proteinExistence type="inferred from homology"/>
<name>A0A4Z0V9H4_9BACT</name>
<feature type="signal peptide" evidence="8">
    <location>
        <begin position="1"/>
        <end position="26"/>
    </location>
</feature>
<evidence type="ECO:0000256" key="3">
    <source>
        <dbReference type="ARBA" id="ARBA00022729"/>
    </source>
</evidence>
<dbReference type="PROSITE" id="PS51257">
    <property type="entry name" value="PROKAR_LIPOPROTEIN"/>
    <property type="match status" value="1"/>
</dbReference>
<protein>
    <recommendedName>
        <fullName evidence="11">FimB/Mfa2 family fimbrial subunit</fullName>
    </recommendedName>
</protein>
<dbReference type="RefSeq" id="WP_135471104.1">
    <property type="nucleotide sequence ID" value="NZ_CASCVZ010000028.1"/>
</dbReference>
<evidence type="ECO:0000256" key="6">
    <source>
        <dbReference type="ARBA" id="ARBA00023237"/>
    </source>
</evidence>
<keyword evidence="5" id="KW-0564">Palmitate</keyword>
<evidence type="ECO:0000256" key="2">
    <source>
        <dbReference type="ARBA" id="ARBA00007248"/>
    </source>
</evidence>
<feature type="chain" id="PRO_5021264316" description="FimB/Mfa2 family fimbrial subunit" evidence="8">
    <location>
        <begin position="27"/>
        <end position="341"/>
    </location>
</feature>
<dbReference type="InterPro" id="IPR014941">
    <property type="entry name" value="FimB/Mfa2/Mfa3"/>
</dbReference>
<evidence type="ECO:0008006" key="11">
    <source>
        <dbReference type="Google" id="ProtNLM"/>
    </source>
</evidence>
<dbReference type="Pfam" id="PF08842">
    <property type="entry name" value="Mfa2"/>
    <property type="match status" value="1"/>
</dbReference>
<organism evidence="9 10">
    <name type="scientific">Duncaniella freteri</name>
    <dbReference type="NCBI Taxonomy" id="2530391"/>
    <lineage>
        <taxon>Bacteria</taxon>
        <taxon>Pseudomonadati</taxon>
        <taxon>Bacteroidota</taxon>
        <taxon>Bacteroidia</taxon>
        <taxon>Bacteroidales</taxon>
        <taxon>Muribaculaceae</taxon>
        <taxon>Duncaniella</taxon>
    </lineage>
</organism>
<keyword evidence="7" id="KW-0449">Lipoprotein</keyword>
<evidence type="ECO:0000256" key="8">
    <source>
        <dbReference type="SAM" id="SignalP"/>
    </source>
</evidence>
<comment type="subcellular location">
    <subcellularLocation>
        <location evidence="1">Cell outer membrane</location>
    </subcellularLocation>
</comment>
<keyword evidence="3 8" id="KW-0732">Signal</keyword>
<evidence type="ECO:0000256" key="1">
    <source>
        <dbReference type="ARBA" id="ARBA00004442"/>
    </source>
</evidence>
<reference evidence="9 10" key="1">
    <citation type="submission" date="2019-02" db="EMBL/GenBank/DDBJ databases">
        <title>Isolation and identification of novel species under the genus Muribaculum.</title>
        <authorList>
            <person name="Miyake S."/>
            <person name="Ding Y."/>
            <person name="Low A."/>
            <person name="Soh M."/>
            <person name="Seedorf H."/>
        </authorList>
    </citation>
    <scope>NUCLEOTIDE SEQUENCE [LARGE SCALE GENOMIC DNA]</scope>
    <source>
        <strain evidence="9 10">TLL-A3</strain>
    </source>
</reference>
<evidence type="ECO:0000256" key="7">
    <source>
        <dbReference type="ARBA" id="ARBA00023288"/>
    </source>
</evidence>
<dbReference type="Gene3D" id="2.60.40.2100">
    <property type="match status" value="1"/>
</dbReference>
<keyword evidence="6" id="KW-0998">Cell outer membrane</keyword>
<dbReference type="Gene3D" id="2.60.40.2090">
    <property type="match status" value="1"/>
</dbReference>
<dbReference type="GO" id="GO:0009279">
    <property type="term" value="C:cell outer membrane"/>
    <property type="evidence" value="ECO:0007669"/>
    <property type="project" value="UniProtKB-SubCell"/>
</dbReference>